<name>A0A2I0LH31_COLLI</name>
<dbReference type="EMBL" id="AKCR02000912">
    <property type="protein sequence ID" value="PKK16748.1"/>
    <property type="molecule type" value="Genomic_DNA"/>
</dbReference>
<keyword evidence="2" id="KW-0808">Transferase</keyword>
<dbReference type="Proteomes" id="UP000053872">
    <property type="component" value="Unassembled WGS sequence"/>
</dbReference>
<sequence length="241" mass="25644">HPPVAQEAHREVGRLCPAPVRAPVWKRPPRAHQRTRGRAVPIHPAAPGLRAARAAQERHEGHHGVPPGHPLQRPRHRGDHRQQRHRPRHPDLGPWGGDPARAAGQGDPVPLQHGREQRPGPPPGGALPPAHGPQQQPHARVRVRAAHVPGVRRVPGGVPGAAVAAGGGHRRVPAAAAHRRQGRELPHLGLDPQHPQTPSGNAELNAGLQNPGPGSLGIAEHRPVHLGQRGDQDGPGEHPRV</sequence>
<feature type="compositionally biased region" description="Basic and acidic residues" evidence="1">
    <location>
        <begin position="219"/>
        <end position="241"/>
    </location>
</feature>
<dbReference type="InParanoid" id="A0A2I0LH31"/>
<evidence type="ECO:0000313" key="2">
    <source>
        <dbReference type="EMBL" id="PKK16748.1"/>
    </source>
</evidence>
<feature type="compositionally biased region" description="Low complexity" evidence="1">
    <location>
        <begin position="127"/>
        <end position="138"/>
    </location>
</feature>
<feature type="compositionally biased region" description="Basic residues" evidence="1">
    <location>
        <begin position="27"/>
        <end position="37"/>
    </location>
</feature>
<proteinExistence type="predicted"/>
<reference evidence="2 3" key="1">
    <citation type="journal article" date="2013" name="Science">
        <title>Genomic diversity and evolution of the head crest in the rock pigeon.</title>
        <authorList>
            <person name="Shapiro M.D."/>
            <person name="Kronenberg Z."/>
            <person name="Li C."/>
            <person name="Domyan E.T."/>
            <person name="Pan H."/>
            <person name="Campbell M."/>
            <person name="Tan H."/>
            <person name="Huff C.D."/>
            <person name="Hu H."/>
            <person name="Vickrey A.I."/>
            <person name="Nielsen S.C."/>
            <person name="Stringham S.A."/>
            <person name="Hu H."/>
            <person name="Willerslev E."/>
            <person name="Gilbert M.T."/>
            <person name="Yandell M."/>
            <person name="Zhang G."/>
            <person name="Wang J."/>
        </authorList>
    </citation>
    <scope>NUCLEOTIDE SEQUENCE [LARGE SCALE GENOMIC DNA]</scope>
    <source>
        <tissue evidence="2">Blood</tissue>
    </source>
</reference>
<dbReference type="STRING" id="8932.A0A2I0LH31"/>
<feature type="compositionally biased region" description="Basic residues" evidence="1">
    <location>
        <begin position="72"/>
        <end position="88"/>
    </location>
</feature>
<gene>
    <name evidence="2" type="primary">BCKDK</name>
    <name evidence="2" type="ORF">A306_00015209</name>
</gene>
<evidence type="ECO:0000256" key="1">
    <source>
        <dbReference type="SAM" id="MobiDB-lite"/>
    </source>
</evidence>
<accession>A0A2I0LH31</accession>
<dbReference type="AlphaFoldDB" id="A0A2I0LH31"/>
<keyword evidence="2" id="KW-0418">Kinase</keyword>
<feature type="non-terminal residue" evidence="2">
    <location>
        <position position="241"/>
    </location>
</feature>
<organism evidence="2 3">
    <name type="scientific">Columba livia</name>
    <name type="common">Rock dove</name>
    <dbReference type="NCBI Taxonomy" id="8932"/>
    <lineage>
        <taxon>Eukaryota</taxon>
        <taxon>Metazoa</taxon>
        <taxon>Chordata</taxon>
        <taxon>Craniata</taxon>
        <taxon>Vertebrata</taxon>
        <taxon>Euteleostomi</taxon>
        <taxon>Archelosauria</taxon>
        <taxon>Archosauria</taxon>
        <taxon>Dinosauria</taxon>
        <taxon>Saurischia</taxon>
        <taxon>Theropoda</taxon>
        <taxon>Coelurosauria</taxon>
        <taxon>Aves</taxon>
        <taxon>Neognathae</taxon>
        <taxon>Neoaves</taxon>
        <taxon>Columbimorphae</taxon>
        <taxon>Columbiformes</taxon>
        <taxon>Columbidae</taxon>
        <taxon>Columba</taxon>
    </lineage>
</organism>
<feature type="non-terminal residue" evidence="2">
    <location>
        <position position="1"/>
    </location>
</feature>
<protein>
    <submittedName>
        <fullName evidence="2">Branched chain ketoacid dehydrogenase kinase</fullName>
    </submittedName>
</protein>
<feature type="region of interest" description="Disordered" evidence="1">
    <location>
        <begin position="185"/>
        <end position="241"/>
    </location>
</feature>
<keyword evidence="3" id="KW-1185">Reference proteome</keyword>
<feature type="compositionally biased region" description="Low complexity" evidence="1">
    <location>
        <begin position="45"/>
        <end position="54"/>
    </location>
</feature>
<feature type="region of interest" description="Disordered" evidence="1">
    <location>
        <begin position="23"/>
        <end position="141"/>
    </location>
</feature>
<evidence type="ECO:0000313" key="3">
    <source>
        <dbReference type="Proteomes" id="UP000053872"/>
    </source>
</evidence>
<dbReference type="GO" id="GO:0016301">
    <property type="term" value="F:kinase activity"/>
    <property type="evidence" value="ECO:0007669"/>
    <property type="project" value="UniProtKB-KW"/>
</dbReference>
<comment type="caution">
    <text evidence="2">The sequence shown here is derived from an EMBL/GenBank/DDBJ whole genome shotgun (WGS) entry which is preliminary data.</text>
</comment>